<organism evidence="2 3">
    <name type="scientific">Gossypium raimondii</name>
    <name type="common">Peruvian cotton</name>
    <name type="synonym">Gossypium klotzschianum subsp. raimondii</name>
    <dbReference type="NCBI Taxonomy" id="29730"/>
    <lineage>
        <taxon>Eukaryota</taxon>
        <taxon>Viridiplantae</taxon>
        <taxon>Streptophyta</taxon>
        <taxon>Embryophyta</taxon>
        <taxon>Tracheophyta</taxon>
        <taxon>Spermatophyta</taxon>
        <taxon>Magnoliopsida</taxon>
        <taxon>eudicotyledons</taxon>
        <taxon>Gunneridae</taxon>
        <taxon>Pentapetalae</taxon>
        <taxon>rosids</taxon>
        <taxon>malvids</taxon>
        <taxon>Malvales</taxon>
        <taxon>Malvaceae</taxon>
        <taxon>Malvoideae</taxon>
        <taxon>Gossypium</taxon>
    </lineage>
</organism>
<dbReference type="OMA" id="ACLWKRR"/>
<name>A0A0D2QQZ3_GOSRA</name>
<dbReference type="EMBL" id="CM001743">
    <property type="protein sequence ID" value="KJB22109.1"/>
    <property type="molecule type" value="Genomic_DNA"/>
</dbReference>
<accession>A0A0D2QQZ3</accession>
<proteinExistence type="predicted"/>
<feature type="compositionally biased region" description="Polar residues" evidence="1">
    <location>
        <begin position="102"/>
        <end position="112"/>
    </location>
</feature>
<evidence type="ECO:0000256" key="1">
    <source>
        <dbReference type="SAM" id="MobiDB-lite"/>
    </source>
</evidence>
<feature type="compositionally biased region" description="Polar residues" evidence="1">
    <location>
        <begin position="260"/>
        <end position="270"/>
    </location>
</feature>
<feature type="region of interest" description="Disordered" evidence="1">
    <location>
        <begin position="87"/>
        <end position="112"/>
    </location>
</feature>
<evidence type="ECO:0000313" key="3">
    <source>
        <dbReference type="Proteomes" id="UP000032304"/>
    </source>
</evidence>
<dbReference type="PANTHER" id="PTHR33448:SF4">
    <property type="entry name" value="CHLOROPLAST PROTEIN HCF243"/>
    <property type="match status" value="1"/>
</dbReference>
<dbReference type="PANTHER" id="PTHR33448">
    <property type="entry name" value="CHLOROPLAST PROTEIN HCF243-RELATED"/>
    <property type="match status" value="1"/>
</dbReference>
<evidence type="ECO:0000313" key="2">
    <source>
        <dbReference type="EMBL" id="KJB22109.1"/>
    </source>
</evidence>
<feature type="region of interest" description="Disordered" evidence="1">
    <location>
        <begin position="227"/>
        <end position="320"/>
    </location>
</feature>
<keyword evidence="3" id="KW-1185">Reference proteome</keyword>
<dbReference type="AlphaFoldDB" id="A0A0D2QQZ3"/>
<dbReference type="Gramene" id="KJB22109">
    <property type="protein sequence ID" value="KJB22109"/>
    <property type="gene ID" value="B456_004G029800"/>
</dbReference>
<feature type="compositionally biased region" description="Basic and acidic residues" evidence="1">
    <location>
        <begin position="149"/>
        <end position="182"/>
    </location>
</feature>
<protein>
    <submittedName>
        <fullName evidence="2">Uncharacterized protein</fullName>
    </submittedName>
</protein>
<sequence>MDPERSHGGSSSSSSMSDLFICFTSGPSSSSSSFGRRLMRSNGSMKGGQASPMFSNGKKKSSGFENPEPSSPKVTCIGQVRVKSKKQGKKFRACRSKRTGMDHNNGSNNNSQECKKWVHLPLTICEALRAFGAEYFYCFLPSCMTNQREDKQDKTEARSGDNDDDDNGKRKSSERHAFKDIEINDDEDEEDETRLSISCIPPKDAFLLTRCRSDPIKMAAFANKFLDLDPKNEEEQKPEAETNAGESKEEQGNDEDADQQESTIKEQTLNLHGEENVQEKGSTSMVEEEEKTQERSELECTEAMKTDQEGDESKESESQQNLLPDCLLLMMCEPKLSMEVSKETWVCSKDFIREKEKQPLVKQKVVDFNNPVPVSLQPPSSSCSFSAAPPTAAAAITAKVDEKVVGGKGCEPFVLTRCMSEPMMRSSAKLASNGCKWKNEPTKLGVGF</sequence>
<feature type="region of interest" description="Disordered" evidence="1">
    <location>
        <begin position="26"/>
        <end position="74"/>
    </location>
</feature>
<dbReference type="STRING" id="29730.A0A0D2QQZ3"/>
<feature type="region of interest" description="Disordered" evidence="1">
    <location>
        <begin position="149"/>
        <end position="195"/>
    </location>
</feature>
<feature type="compositionally biased region" description="Acidic residues" evidence="1">
    <location>
        <begin position="183"/>
        <end position="192"/>
    </location>
</feature>
<gene>
    <name evidence="2" type="ORF">B456_004G029800</name>
</gene>
<feature type="compositionally biased region" description="Basic and acidic residues" evidence="1">
    <location>
        <begin position="227"/>
        <end position="251"/>
    </location>
</feature>
<dbReference type="eggNOG" id="ENOG502QVD1">
    <property type="taxonomic scope" value="Eukaryota"/>
</dbReference>
<feature type="compositionally biased region" description="Basic residues" evidence="1">
    <location>
        <begin position="87"/>
        <end position="98"/>
    </location>
</feature>
<dbReference type="Proteomes" id="UP000032304">
    <property type="component" value="Chromosome 4"/>
</dbReference>
<reference evidence="2 3" key="1">
    <citation type="journal article" date="2012" name="Nature">
        <title>Repeated polyploidization of Gossypium genomes and the evolution of spinnable cotton fibres.</title>
        <authorList>
            <person name="Paterson A.H."/>
            <person name="Wendel J.F."/>
            <person name="Gundlach H."/>
            <person name="Guo H."/>
            <person name="Jenkins J."/>
            <person name="Jin D."/>
            <person name="Llewellyn D."/>
            <person name="Showmaker K.C."/>
            <person name="Shu S."/>
            <person name="Udall J."/>
            <person name="Yoo M.J."/>
            <person name="Byers R."/>
            <person name="Chen W."/>
            <person name="Doron-Faigenboim A."/>
            <person name="Duke M.V."/>
            <person name="Gong L."/>
            <person name="Grimwood J."/>
            <person name="Grover C."/>
            <person name="Grupp K."/>
            <person name="Hu G."/>
            <person name="Lee T.H."/>
            <person name="Li J."/>
            <person name="Lin L."/>
            <person name="Liu T."/>
            <person name="Marler B.S."/>
            <person name="Page J.T."/>
            <person name="Roberts A.W."/>
            <person name="Romanel E."/>
            <person name="Sanders W.S."/>
            <person name="Szadkowski E."/>
            <person name="Tan X."/>
            <person name="Tang H."/>
            <person name="Xu C."/>
            <person name="Wang J."/>
            <person name="Wang Z."/>
            <person name="Zhang D."/>
            <person name="Zhang L."/>
            <person name="Ashrafi H."/>
            <person name="Bedon F."/>
            <person name="Bowers J.E."/>
            <person name="Brubaker C.L."/>
            <person name="Chee P.W."/>
            <person name="Das S."/>
            <person name="Gingle A.R."/>
            <person name="Haigler C.H."/>
            <person name="Harker D."/>
            <person name="Hoffmann L.V."/>
            <person name="Hovav R."/>
            <person name="Jones D.C."/>
            <person name="Lemke C."/>
            <person name="Mansoor S."/>
            <person name="ur Rahman M."/>
            <person name="Rainville L.N."/>
            <person name="Rambani A."/>
            <person name="Reddy U.K."/>
            <person name="Rong J.K."/>
            <person name="Saranga Y."/>
            <person name="Scheffler B.E."/>
            <person name="Scheffler J.A."/>
            <person name="Stelly D.M."/>
            <person name="Triplett B.A."/>
            <person name="Van Deynze A."/>
            <person name="Vaslin M.F."/>
            <person name="Waghmare V.N."/>
            <person name="Walford S.A."/>
            <person name="Wright R.J."/>
            <person name="Zaki E.A."/>
            <person name="Zhang T."/>
            <person name="Dennis E.S."/>
            <person name="Mayer K.F."/>
            <person name="Peterson D.G."/>
            <person name="Rokhsar D.S."/>
            <person name="Wang X."/>
            <person name="Schmutz J."/>
        </authorList>
    </citation>
    <scope>NUCLEOTIDE SEQUENCE [LARGE SCALE GENOMIC DNA]</scope>
</reference>
<feature type="compositionally biased region" description="Basic and acidic residues" evidence="1">
    <location>
        <begin position="292"/>
        <end position="317"/>
    </location>
</feature>